<name>A0A6J5SSF3_9CAUD</name>
<dbReference type="EMBL" id="LR796956">
    <property type="protein sequence ID" value="CAB4177577.1"/>
    <property type="molecule type" value="Genomic_DNA"/>
</dbReference>
<dbReference type="EMBL" id="LR797299">
    <property type="protein sequence ID" value="CAB4200081.1"/>
    <property type="molecule type" value="Genomic_DNA"/>
</dbReference>
<sequence>MGEIPIPIGYVYEGAMWCNMCTFENWGIKGNVLQIKRHEELWQVSRDAFVTDDDELIPRALYSWEDTNAHGENCHACDDEIAPAWCEAADPGNAGNGFCTECHFGGMSKLEDQYE</sequence>
<evidence type="ECO:0000313" key="1">
    <source>
        <dbReference type="EMBL" id="CAB4177577.1"/>
    </source>
</evidence>
<evidence type="ECO:0000313" key="2">
    <source>
        <dbReference type="EMBL" id="CAB4200081.1"/>
    </source>
</evidence>
<accession>A0A6J5SSF3</accession>
<evidence type="ECO:0000313" key="3">
    <source>
        <dbReference type="EMBL" id="CAB4218170.1"/>
    </source>
</evidence>
<proteinExistence type="predicted"/>
<gene>
    <name evidence="1" type="ORF">UFOVP1005_26</name>
    <name evidence="2" type="ORF">UFOVP1344_26</name>
    <name evidence="3" type="ORF">UFOVP1602_14</name>
</gene>
<dbReference type="EMBL" id="LR797467">
    <property type="protein sequence ID" value="CAB4218170.1"/>
    <property type="molecule type" value="Genomic_DNA"/>
</dbReference>
<reference evidence="3" key="1">
    <citation type="submission" date="2020-05" db="EMBL/GenBank/DDBJ databases">
        <authorList>
            <person name="Chiriac C."/>
            <person name="Salcher M."/>
            <person name="Ghai R."/>
            <person name="Kavagutti S V."/>
        </authorList>
    </citation>
    <scope>NUCLEOTIDE SEQUENCE</scope>
</reference>
<protein>
    <submittedName>
        <fullName evidence="3">Uncharacterized protein</fullName>
    </submittedName>
</protein>
<organism evidence="3">
    <name type="scientific">uncultured Caudovirales phage</name>
    <dbReference type="NCBI Taxonomy" id="2100421"/>
    <lineage>
        <taxon>Viruses</taxon>
        <taxon>Duplodnaviria</taxon>
        <taxon>Heunggongvirae</taxon>
        <taxon>Uroviricota</taxon>
        <taxon>Caudoviricetes</taxon>
        <taxon>Peduoviridae</taxon>
        <taxon>Maltschvirus</taxon>
        <taxon>Maltschvirus maltsch</taxon>
    </lineage>
</organism>